<protein>
    <submittedName>
        <fullName evidence="1">Uncharacterized protein</fullName>
    </submittedName>
</protein>
<proteinExistence type="predicted"/>
<reference evidence="1 2" key="1">
    <citation type="journal article" date="2022" name="bioRxiv">
        <title>The genome of the oomycete Peronosclerospora sorghi, a cosmopolitan pathogen of maize and sorghum, is inflated with dispersed pseudogenes.</title>
        <authorList>
            <person name="Fletcher K."/>
            <person name="Martin F."/>
            <person name="Isakeit T."/>
            <person name="Cavanaugh K."/>
            <person name="Magill C."/>
            <person name="Michelmore R."/>
        </authorList>
    </citation>
    <scope>NUCLEOTIDE SEQUENCE [LARGE SCALE GENOMIC DNA]</scope>
    <source>
        <strain evidence="1">P6</strain>
    </source>
</reference>
<accession>A0ACC0WAP2</accession>
<keyword evidence="2" id="KW-1185">Reference proteome</keyword>
<comment type="caution">
    <text evidence="1">The sequence shown here is derived from an EMBL/GenBank/DDBJ whole genome shotgun (WGS) entry which is preliminary data.</text>
</comment>
<dbReference type="Proteomes" id="UP001163321">
    <property type="component" value="Chromosome 3"/>
</dbReference>
<evidence type="ECO:0000313" key="1">
    <source>
        <dbReference type="EMBL" id="KAI9915817.1"/>
    </source>
</evidence>
<gene>
    <name evidence="1" type="ORF">PsorP6_008003</name>
</gene>
<name>A0ACC0WAP2_9STRA</name>
<organism evidence="1 2">
    <name type="scientific">Peronosclerospora sorghi</name>
    <dbReference type="NCBI Taxonomy" id="230839"/>
    <lineage>
        <taxon>Eukaryota</taxon>
        <taxon>Sar</taxon>
        <taxon>Stramenopiles</taxon>
        <taxon>Oomycota</taxon>
        <taxon>Peronosporomycetes</taxon>
        <taxon>Peronosporales</taxon>
        <taxon>Peronosporaceae</taxon>
        <taxon>Peronosclerospora</taxon>
    </lineage>
</organism>
<dbReference type="EMBL" id="CM047582">
    <property type="protein sequence ID" value="KAI9915817.1"/>
    <property type="molecule type" value="Genomic_DNA"/>
</dbReference>
<sequence length="480" mass="51429">MLDALLSRGGIVPDEVQRVQELLECMDNNAQKIAAALAANRRRGVNITAYSYDVDSIQGFVMGKQHLAKGIGRMSDMIMTKAKGSWVWTSDNRKLLDFTSGIAVTSVGHSHPKVVAAVQQQAATLVHAQVNIGYHQPMLDLTEKLLPVLPKSLDSLFFACSGSEAVENAVKLARHATGKNRVIAFQGGYHGRTVGTMSLTSSKTIYSAGFGPLMPGVTFVPFPYALHGPIKDDEKNADWCLEQVCVALKQQSAPRDTAAIIIEPVMGEGGYVVPPKSFMKGLREIATENGILLIADEVQSGFARTGNYFAIDGHFHVQPDIIAFAKGIADGYPISGIASRKELMDMQPPGSMGGTYAGNPVACAAAIATQEVIAEENVLENTRARGAQLQAGLNKLKASGKYPILDVRGLGLMIGVEFDPARTPSGTVSKISSACLNHGMMLLTTSIFETLRFMPPLTVSEDECKLALGIFEMALDDVFA</sequence>
<evidence type="ECO:0000313" key="2">
    <source>
        <dbReference type="Proteomes" id="UP001163321"/>
    </source>
</evidence>